<feature type="domain" description="O-methyltransferase C-terminal" evidence="5">
    <location>
        <begin position="129"/>
        <end position="340"/>
    </location>
</feature>
<reference evidence="8" key="1">
    <citation type="journal article" date="2020" name="Plant J.">
        <title>Transposons played a major role in the diversification between the closely related almond and peach genomes: results from the almond genome sequence.</title>
        <authorList>
            <person name="Alioto T."/>
            <person name="Alexiou K.G."/>
            <person name="Bardil A."/>
            <person name="Barteri F."/>
            <person name="Castanera R."/>
            <person name="Cruz F."/>
            <person name="Dhingra A."/>
            <person name="Duval H."/>
            <person name="Fernandez I Marti A."/>
            <person name="Frias L."/>
            <person name="Galan B."/>
            <person name="Garcia J.L."/>
            <person name="Howad W."/>
            <person name="Gomez-Garrido J."/>
            <person name="Gut M."/>
            <person name="Julca I."/>
            <person name="Morata J."/>
            <person name="Puigdomenech P."/>
            <person name="Ribeca P."/>
            <person name="Rubio Cabetas M.J."/>
            <person name="Vlasova A."/>
            <person name="Wirthensohn M."/>
            <person name="Garcia-Mas J."/>
            <person name="Gabaldon T."/>
            <person name="Casacuberta J.M."/>
            <person name="Arus P."/>
        </authorList>
    </citation>
    <scope>NUCLEOTIDE SEQUENCE [LARGE SCALE GENOMIC DNA]</scope>
    <source>
        <strain evidence="8">cv. Texas</strain>
    </source>
</reference>
<dbReference type="PANTHER" id="PTHR11746">
    <property type="entry name" value="O-METHYLTRANSFERASE"/>
    <property type="match status" value="1"/>
</dbReference>
<dbReference type="GO" id="GO:0046983">
    <property type="term" value="F:protein dimerization activity"/>
    <property type="evidence" value="ECO:0007669"/>
    <property type="project" value="InterPro"/>
</dbReference>
<dbReference type="GO" id="GO:0008171">
    <property type="term" value="F:O-methyltransferase activity"/>
    <property type="evidence" value="ECO:0007669"/>
    <property type="project" value="InterPro"/>
</dbReference>
<organism evidence="7 8">
    <name type="scientific">Prunus dulcis</name>
    <name type="common">Almond</name>
    <name type="synonym">Amygdalus dulcis</name>
    <dbReference type="NCBI Taxonomy" id="3755"/>
    <lineage>
        <taxon>Eukaryota</taxon>
        <taxon>Viridiplantae</taxon>
        <taxon>Streptophyta</taxon>
        <taxon>Embryophyta</taxon>
        <taxon>Tracheophyta</taxon>
        <taxon>Spermatophyta</taxon>
        <taxon>Magnoliopsida</taxon>
        <taxon>eudicotyledons</taxon>
        <taxon>Gunneridae</taxon>
        <taxon>Pentapetalae</taxon>
        <taxon>rosids</taxon>
        <taxon>fabids</taxon>
        <taxon>Rosales</taxon>
        <taxon>Rosaceae</taxon>
        <taxon>Amygdaloideae</taxon>
        <taxon>Amygdaleae</taxon>
        <taxon>Prunus</taxon>
    </lineage>
</organism>
<evidence type="ECO:0000256" key="2">
    <source>
        <dbReference type="ARBA" id="ARBA00022679"/>
    </source>
</evidence>
<dbReference type="Pfam" id="PF08100">
    <property type="entry name" value="Dimerisation"/>
    <property type="match status" value="1"/>
</dbReference>
<dbReference type="InterPro" id="IPR036390">
    <property type="entry name" value="WH_DNA-bd_sf"/>
</dbReference>
<dbReference type="Pfam" id="PF00891">
    <property type="entry name" value="Methyltransf_2"/>
    <property type="match status" value="2"/>
</dbReference>
<feature type="domain" description="O-methyltransferase dimerisation" evidence="6">
    <location>
        <begin position="23"/>
        <end position="108"/>
    </location>
</feature>
<evidence type="ECO:0000259" key="6">
    <source>
        <dbReference type="Pfam" id="PF08100"/>
    </source>
</evidence>
<evidence type="ECO:0000313" key="7">
    <source>
        <dbReference type="EMBL" id="VVA29989.1"/>
    </source>
</evidence>
<dbReference type="CDD" id="cd02440">
    <property type="entry name" value="AdoMet_MTases"/>
    <property type="match status" value="1"/>
</dbReference>
<dbReference type="InterPro" id="IPR012967">
    <property type="entry name" value="COMT_dimerisation"/>
</dbReference>
<dbReference type="InParanoid" id="A0A5E4FR69"/>
<evidence type="ECO:0000256" key="4">
    <source>
        <dbReference type="ARBA" id="ARBA00038277"/>
    </source>
</evidence>
<evidence type="ECO:0000256" key="1">
    <source>
        <dbReference type="ARBA" id="ARBA00022603"/>
    </source>
</evidence>
<feature type="domain" description="O-methyltransferase C-terminal" evidence="5">
    <location>
        <begin position="352"/>
        <end position="431"/>
    </location>
</feature>
<dbReference type="InterPro" id="IPR016461">
    <property type="entry name" value="COMT-like"/>
</dbReference>
<dbReference type="Gene3D" id="1.10.10.10">
    <property type="entry name" value="Winged helix-like DNA-binding domain superfamily/Winged helix DNA-binding domain"/>
    <property type="match status" value="1"/>
</dbReference>
<sequence>MEDKQRELGGEEKEEEHAKVQIWKYVFGFAEIAVVKCAIQLGIADAIESHGSPMTLLELSSALRCDPSPLYRIMRVLVHLKIFKEKPATQLGPKVYAQTPLSKRLLKSGQNSMAAFILLENSPVMLAPWHVLSTRIKGNIRNSVFEEVHGEDIWSFGAANPDHNKLFNEAMACDARVVMSAVIESCIEVFKGIETIVDVGGGDGTTLRLLVEACPWIQGINFDLPHVVPVAQECDRIENVGGDMFDCVPKADAVIIKLVLQDWGDDECIRILKKCREAIAEDKGKVIVVEAVIDEKDEKEDIKLTNVRLMLDMAMMAYTNTGKERTLKEWEYVLGEAGFSRHTITPIHANTVSSVLIQFNSYSSIVDTIVDVGAGNGTALRLLVEACPWIGGINFDIPHVVSVAQEYDRIENVGGDTFDYVPKADVVIIKVSIYMVKGNREN</sequence>
<evidence type="ECO:0000256" key="3">
    <source>
        <dbReference type="ARBA" id="ARBA00022691"/>
    </source>
</evidence>
<dbReference type="FunFam" id="3.40.50.150:FF:000294">
    <property type="entry name" value="O-methyltransferase family protein"/>
    <property type="match status" value="1"/>
</dbReference>
<dbReference type="OMA" id="HEMAKDN"/>
<dbReference type="PROSITE" id="PS51683">
    <property type="entry name" value="SAM_OMT_II"/>
    <property type="match status" value="2"/>
</dbReference>
<dbReference type="FunFam" id="1.10.10.10:FF:000836">
    <property type="entry name" value="O-methyltransferase family protein"/>
    <property type="match status" value="1"/>
</dbReference>
<evidence type="ECO:0000259" key="5">
    <source>
        <dbReference type="Pfam" id="PF00891"/>
    </source>
</evidence>
<keyword evidence="1" id="KW-0489">Methyltransferase</keyword>
<dbReference type="SUPFAM" id="SSF46785">
    <property type="entry name" value="Winged helix' DNA-binding domain"/>
    <property type="match status" value="1"/>
</dbReference>
<dbReference type="SUPFAM" id="SSF53335">
    <property type="entry name" value="S-adenosyl-L-methionine-dependent methyltransferases"/>
    <property type="match status" value="2"/>
</dbReference>
<dbReference type="FunCoup" id="A0A5E4FR69">
    <property type="interactions" value="519"/>
</dbReference>
<proteinExistence type="inferred from homology"/>
<protein>
    <submittedName>
        <fullName evidence="7">PREDICTED: (RS)-norcoclaurine</fullName>
    </submittedName>
</protein>
<dbReference type="InterPro" id="IPR029063">
    <property type="entry name" value="SAM-dependent_MTases_sf"/>
</dbReference>
<dbReference type="Gramene" id="VVA29989">
    <property type="protein sequence ID" value="VVA29989"/>
    <property type="gene ID" value="Prudul26B031399"/>
</dbReference>
<accession>A0A5E4FR69</accession>
<dbReference type="Proteomes" id="UP000327085">
    <property type="component" value="Chromosome 8"/>
</dbReference>
<dbReference type="EMBL" id="CABIKO010000179">
    <property type="protein sequence ID" value="VVA29989.1"/>
    <property type="molecule type" value="Genomic_DNA"/>
</dbReference>
<gene>
    <name evidence="7" type="ORF">ALMOND_2B031399</name>
</gene>
<comment type="similarity">
    <text evidence="4">Belongs to the class I-like SAM-binding methyltransferase superfamily. Cation-independent O-methyltransferase family.</text>
</comment>
<dbReference type="AlphaFoldDB" id="A0A5E4FR69"/>
<dbReference type="InterPro" id="IPR001077">
    <property type="entry name" value="COMT_C"/>
</dbReference>
<dbReference type="GO" id="GO:0032259">
    <property type="term" value="P:methylation"/>
    <property type="evidence" value="ECO:0007669"/>
    <property type="project" value="UniProtKB-KW"/>
</dbReference>
<keyword evidence="2" id="KW-0808">Transferase</keyword>
<dbReference type="Gene3D" id="3.40.50.150">
    <property type="entry name" value="Vaccinia Virus protein VP39"/>
    <property type="match status" value="2"/>
</dbReference>
<evidence type="ECO:0000313" key="8">
    <source>
        <dbReference type="Proteomes" id="UP000327085"/>
    </source>
</evidence>
<dbReference type="InterPro" id="IPR036388">
    <property type="entry name" value="WH-like_DNA-bd_sf"/>
</dbReference>
<keyword evidence="3" id="KW-0949">S-adenosyl-L-methionine</keyword>
<name>A0A5E4FR69_PRUDU</name>